<dbReference type="AlphaFoldDB" id="A0A9D1V953"/>
<evidence type="ECO:0000256" key="6">
    <source>
        <dbReference type="ARBA" id="ARBA00023136"/>
    </source>
</evidence>
<dbReference type="InterPro" id="IPR013822">
    <property type="entry name" value="Signal_recog_particl_SRP54_hlx"/>
</dbReference>
<evidence type="ECO:0000256" key="3">
    <source>
        <dbReference type="ARBA" id="ARBA00022741"/>
    </source>
</evidence>
<sequence>MGLFGKIIGALKKTKDNISSKLSALFAKGLGDDFYDELEEILISADISVTTAEDIVEQIREEAKKEKLKDREYVIDLLKDVIEDTLLQAEQPKIEYPAVIMLVGVNGVGKTTTIGKLANYFVREKKSVTLAAADTFRAAAADQLTVWAERAKVRIVKHEEGSDPSAVVYDAIASAKAKKTDVVIVDTAGRLHVKANLMEELKKMDRVVGRDYPEAHFYKFLVLDATTGQNALSQARIFDEAVDLDGIVLTKLDGTAKGGFVVSLCGELQIPVVFVGTGEKLDDLQPFDAEEFTEGIL</sequence>
<dbReference type="GO" id="GO:0005886">
    <property type="term" value="C:plasma membrane"/>
    <property type="evidence" value="ECO:0007669"/>
    <property type="project" value="UniProtKB-SubCell"/>
</dbReference>
<evidence type="ECO:0000256" key="4">
    <source>
        <dbReference type="ARBA" id="ARBA00022801"/>
    </source>
</evidence>
<comment type="subunit">
    <text evidence="9">Part of the signal recognition particle protein translocation system, which is composed of SRP and FtsY.</text>
</comment>
<dbReference type="InterPro" id="IPR042101">
    <property type="entry name" value="SRP54_N_sf"/>
</dbReference>
<proteinExistence type="inferred from homology"/>
<dbReference type="Gene3D" id="1.20.120.140">
    <property type="entry name" value="Signal recognition particle SRP54, nucleotide-binding domain"/>
    <property type="match status" value="1"/>
</dbReference>
<gene>
    <name evidence="9 11" type="primary">ftsY</name>
    <name evidence="11" type="ORF">H9741_08125</name>
</gene>
<comment type="caution">
    <text evidence="11">The sequence shown here is derived from an EMBL/GenBank/DDBJ whole genome shotgun (WGS) entry which is preliminary data.</text>
</comment>
<comment type="catalytic activity">
    <reaction evidence="8 9">
        <text>GTP + H2O = GDP + phosphate + H(+)</text>
        <dbReference type="Rhea" id="RHEA:19669"/>
        <dbReference type="ChEBI" id="CHEBI:15377"/>
        <dbReference type="ChEBI" id="CHEBI:15378"/>
        <dbReference type="ChEBI" id="CHEBI:37565"/>
        <dbReference type="ChEBI" id="CHEBI:43474"/>
        <dbReference type="ChEBI" id="CHEBI:58189"/>
        <dbReference type="EC" id="3.6.5.4"/>
    </reaction>
</comment>
<dbReference type="InterPro" id="IPR004390">
    <property type="entry name" value="SR_rcpt_FtsY"/>
</dbReference>
<keyword evidence="2 9" id="KW-0963">Cytoplasm</keyword>
<keyword evidence="4 9" id="KW-0378">Hydrolase</keyword>
<keyword evidence="7 9" id="KW-0675">Receptor</keyword>
<dbReference type="SMART" id="SM00962">
    <property type="entry name" value="SRP54"/>
    <property type="match status" value="1"/>
</dbReference>
<evidence type="ECO:0000256" key="2">
    <source>
        <dbReference type="ARBA" id="ARBA00022490"/>
    </source>
</evidence>
<dbReference type="Pfam" id="PF00448">
    <property type="entry name" value="SRP54"/>
    <property type="match status" value="1"/>
</dbReference>
<organism evidence="11 12">
    <name type="scientific">Candidatus Borkfalkia faecipullorum</name>
    <dbReference type="NCBI Taxonomy" id="2838510"/>
    <lineage>
        <taxon>Bacteria</taxon>
        <taxon>Bacillati</taxon>
        <taxon>Bacillota</taxon>
        <taxon>Clostridia</taxon>
        <taxon>Christensenellales</taxon>
        <taxon>Christensenellaceae</taxon>
        <taxon>Candidatus Borkfalkia</taxon>
    </lineage>
</organism>
<dbReference type="SUPFAM" id="SSF52540">
    <property type="entry name" value="P-loop containing nucleoside triphosphate hydrolases"/>
    <property type="match status" value="1"/>
</dbReference>
<dbReference type="GO" id="GO:0005525">
    <property type="term" value="F:GTP binding"/>
    <property type="evidence" value="ECO:0007669"/>
    <property type="project" value="UniProtKB-UniRule"/>
</dbReference>
<dbReference type="GO" id="GO:0003924">
    <property type="term" value="F:GTPase activity"/>
    <property type="evidence" value="ECO:0007669"/>
    <property type="project" value="UniProtKB-UniRule"/>
</dbReference>
<dbReference type="PANTHER" id="PTHR43134:SF1">
    <property type="entry name" value="SIGNAL RECOGNITION PARTICLE RECEPTOR SUBUNIT ALPHA"/>
    <property type="match status" value="1"/>
</dbReference>
<accession>A0A9D1V953</accession>
<dbReference type="PROSITE" id="PS00300">
    <property type="entry name" value="SRP54"/>
    <property type="match status" value="1"/>
</dbReference>
<evidence type="ECO:0000313" key="11">
    <source>
        <dbReference type="EMBL" id="HIX08421.1"/>
    </source>
</evidence>
<evidence type="ECO:0000256" key="1">
    <source>
        <dbReference type="ARBA" id="ARBA00022475"/>
    </source>
</evidence>
<dbReference type="EC" id="3.6.5.4" evidence="9"/>
<dbReference type="Pfam" id="PF02881">
    <property type="entry name" value="SRP54_N"/>
    <property type="match status" value="1"/>
</dbReference>
<dbReference type="GO" id="GO:0005047">
    <property type="term" value="F:signal recognition particle binding"/>
    <property type="evidence" value="ECO:0007669"/>
    <property type="project" value="TreeGrafter"/>
</dbReference>
<dbReference type="NCBIfam" id="TIGR00064">
    <property type="entry name" value="ftsY"/>
    <property type="match status" value="1"/>
</dbReference>
<comment type="function">
    <text evidence="9">Involved in targeting and insertion of nascent membrane proteins into the cytoplasmic membrane. Acts as a receptor for the complex formed by the signal recognition particle (SRP) and the ribosome-nascent chain (RNC).</text>
</comment>
<evidence type="ECO:0000256" key="9">
    <source>
        <dbReference type="HAMAP-Rule" id="MF_00920"/>
    </source>
</evidence>
<evidence type="ECO:0000313" key="12">
    <source>
        <dbReference type="Proteomes" id="UP000824204"/>
    </source>
</evidence>
<evidence type="ECO:0000256" key="8">
    <source>
        <dbReference type="ARBA" id="ARBA00048027"/>
    </source>
</evidence>
<feature type="binding site" evidence="9">
    <location>
        <begin position="186"/>
        <end position="190"/>
    </location>
    <ligand>
        <name>GTP</name>
        <dbReference type="ChEBI" id="CHEBI:37565"/>
    </ligand>
</feature>
<evidence type="ECO:0000259" key="10">
    <source>
        <dbReference type="PROSITE" id="PS00300"/>
    </source>
</evidence>
<dbReference type="FunFam" id="3.40.50.300:FF:000053">
    <property type="entry name" value="Signal recognition particle receptor FtsY"/>
    <property type="match status" value="1"/>
</dbReference>
<dbReference type="GO" id="GO:0006614">
    <property type="term" value="P:SRP-dependent cotranslational protein targeting to membrane"/>
    <property type="evidence" value="ECO:0007669"/>
    <property type="project" value="InterPro"/>
</dbReference>
<dbReference type="InterPro" id="IPR003593">
    <property type="entry name" value="AAA+_ATPase"/>
</dbReference>
<dbReference type="GO" id="GO:0005737">
    <property type="term" value="C:cytoplasm"/>
    <property type="evidence" value="ECO:0007669"/>
    <property type="project" value="UniProtKB-SubCell"/>
</dbReference>
<name>A0A9D1V953_9FIRM</name>
<reference evidence="11" key="2">
    <citation type="submission" date="2021-04" db="EMBL/GenBank/DDBJ databases">
        <authorList>
            <person name="Gilroy R."/>
        </authorList>
    </citation>
    <scope>NUCLEOTIDE SEQUENCE</scope>
    <source>
        <strain evidence="11">811</strain>
    </source>
</reference>
<dbReference type="HAMAP" id="MF_00920">
    <property type="entry name" value="FtsY"/>
    <property type="match status" value="1"/>
</dbReference>
<dbReference type="PANTHER" id="PTHR43134">
    <property type="entry name" value="SIGNAL RECOGNITION PARTICLE RECEPTOR SUBUNIT ALPHA"/>
    <property type="match status" value="1"/>
</dbReference>
<dbReference type="Proteomes" id="UP000824204">
    <property type="component" value="Unassembled WGS sequence"/>
</dbReference>
<dbReference type="EMBL" id="DXFX01000103">
    <property type="protein sequence ID" value="HIX08421.1"/>
    <property type="molecule type" value="Genomic_DNA"/>
</dbReference>
<comment type="similarity">
    <text evidence="9">Belongs to the GTP-binding SRP family. FtsY subfamily.</text>
</comment>
<feature type="domain" description="SRP54-type proteins GTP-binding" evidence="10">
    <location>
        <begin position="271"/>
        <end position="284"/>
    </location>
</feature>
<reference evidence="11" key="1">
    <citation type="journal article" date="2021" name="PeerJ">
        <title>Extensive microbial diversity within the chicken gut microbiome revealed by metagenomics and culture.</title>
        <authorList>
            <person name="Gilroy R."/>
            <person name="Ravi A."/>
            <person name="Getino M."/>
            <person name="Pursley I."/>
            <person name="Horton D.L."/>
            <person name="Alikhan N.F."/>
            <person name="Baker D."/>
            <person name="Gharbi K."/>
            <person name="Hall N."/>
            <person name="Watson M."/>
            <person name="Adriaenssens E.M."/>
            <person name="Foster-Nyarko E."/>
            <person name="Jarju S."/>
            <person name="Secka A."/>
            <person name="Antonio M."/>
            <person name="Oren A."/>
            <person name="Chaudhuri R.R."/>
            <person name="La Ragione R."/>
            <person name="Hildebrand F."/>
            <person name="Pallen M.J."/>
        </authorList>
    </citation>
    <scope>NUCLEOTIDE SEQUENCE</scope>
    <source>
        <strain evidence="11">811</strain>
    </source>
</reference>
<evidence type="ECO:0000256" key="7">
    <source>
        <dbReference type="ARBA" id="ARBA00023170"/>
    </source>
</evidence>
<dbReference type="InterPro" id="IPR000897">
    <property type="entry name" value="SRP54_GTPase_dom"/>
</dbReference>
<dbReference type="InterPro" id="IPR036225">
    <property type="entry name" value="SRP/SRP_N"/>
</dbReference>
<dbReference type="InterPro" id="IPR027417">
    <property type="entry name" value="P-loop_NTPase"/>
</dbReference>
<protein>
    <recommendedName>
        <fullName evidence="9">Signal recognition particle receptor FtsY</fullName>
        <shortName evidence="9">SRP receptor</shortName>
        <ecNumber evidence="9">3.6.5.4</ecNumber>
    </recommendedName>
</protein>
<keyword evidence="6 9" id="KW-0472">Membrane</keyword>
<dbReference type="SUPFAM" id="SSF47364">
    <property type="entry name" value="Domain of the SRP/SRP receptor G-proteins"/>
    <property type="match status" value="1"/>
</dbReference>
<evidence type="ECO:0000256" key="5">
    <source>
        <dbReference type="ARBA" id="ARBA00023134"/>
    </source>
</evidence>
<feature type="binding site" evidence="9">
    <location>
        <begin position="250"/>
        <end position="253"/>
    </location>
    <ligand>
        <name>GTP</name>
        <dbReference type="ChEBI" id="CHEBI:37565"/>
    </ligand>
</feature>
<comment type="subcellular location">
    <subcellularLocation>
        <location evidence="9">Cell membrane</location>
        <topology evidence="9">Peripheral membrane protein</topology>
        <orientation evidence="9">Cytoplasmic side</orientation>
    </subcellularLocation>
    <subcellularLocation>
        <location evidence="9">Cytoplasm</location>
    </subcellularLocation>
</comment>
<dbReference type="SMART" id="SM00382">
    <property type="entry name" value="AAA"/>
    <property type="match status" value="1"/>
</dbReference>
<dbReference type="Gene3D" id="3.40.50.300">
    <property type="entry name" value="P-loop containing nucleotide triphosphate hydrolases"/>
    <property type="match status" value="1"/>
</dbReference>
<feature type="binding site" evidence="9">
    <location>
        <begin position="104"/>
        <end position="111"/>
    </location>
    <ligand>
        <name>GTP</name>
        <dbReference type="ChEBI" id="CHEBI:37565"/>
    </ligand>
</feature>
<dbReference type="SMART" id="SM00963">
    <property type="entry name" value="SRP54_N"/>
    <property type="match status" value="1"/>
</dbReference>
<keyword evidence="1 9" id="KW-1003">Cell membrane</keyword>
<keyword evidence="3 9" id="KW-0547">Nucleotide-binding</keyword>
<keyword evidence="5 9" id="KW-0342">GTP-binding</keyword>